<comment type="caution">
    <text evidence="5">The sequence shown here is derived from an EMBL/GenBank/DDBJ whole genome shotgun (WGS) entry which is preliminary data.</text>
</comment>
<reference evidence="5 6" key="1">
    <citation type="submission" date="2018-05" db="EMBL/GenBank/DDBJ databases">
        <title>Evolution of GPA BGCs.</title>
        <authorList>
            <person name="Waglechner N."/>
            <person name="Wright G.D."/>
        </authorList>
    </citation>
    <scope>NUCLEOTIDE SEQUENCE [LARGE SCALE GENOMIC DNA]</scope>
    <source>
        <strain evidence="5 6">A82846</strain>
    </source>
</reference>
<dbReference type="Gene3D" id="1.10.10.10">
    <property type="entry name" value="Winged helix-like DNA-binding domain superfamily/Winged helix DNA-binding domain"/>
    <property type="match status" value="1"/>
</dbReference>
<evidence type="ECO:0000256" key="2">
    <source>
        <dbReference type="ARBA" id="ARBA00023125"/>
    </source>
</evidence>
<evidence type="ECO:0000256" key="3">
    <source>
        <dbReference type="ARBA" id="ARBA00023163"/>
    </source>
</evidence>
<organism evidence="5 6">
    <name type="scientific">Kibdelosporangium aridum</name>
    <dbReference type="NCBI Taxonomy" id="2030"/>
    <lineage>
        <taxon>Bacteria</taxon>
        <taxon>Bacillati</taxon>
        <taxon>Actinomycetota</taxon>
        <taxon>Actinomycetes</taxon>
        <taxon>Pseudonocardiales</taxon>
        <taxon>Pseudonocardiaceae</taxon>
        <taxon>Kibdelosporangium</taxon>
    </lineage>
</organism>
<dbReference type="AlphaFoldDB" id="A0A428Y998"/>
<evidence type="ECO:0000313" key="6">
    <source>
        <dbReference type="Proteomes" id="UP000287547"/>
    </source>
</evidence>
<keyword evidence="2" id="KW-0238">DNA-binding</keyword>
<dbReference type="PROSITE" id="PS50949">
    <property type="entry name" value="HTH_GNTR"/>
    <property type="match status" value="1"/>
</dbReference>
<evidence type="ECO:0000259" key="4">
    <source>
        <dbReference type="PROSITE" id="PS50949"/>
    </source>
</evidence>
<gene>
    <name evidence="5" type="ORF">DMH04_51905</name>
</gene>
<dbReference type="GO" id="GO:0003677">
    <property type="term" value="F:DNA binding"/>
    <property type="evidence" value="ECO:0007669"/>
    <property type="project" value="UniProtKB-KW"/>
</dbReference>
<dbReference type="InterPro" id="IPR036390">
    <property type="entry name" value="WH_DNA-bd_sf"/>
</dbReference>
<feature type="domain" description="HTH gntR-type" evidence="4">
    <location>
        <begin position="1"/>
        <end position="66"/>
    </location>
</feature>
<dbReference type="Pfam" id="PF00392">
    <property type="entry name" value="GntR"/>
    <property type="match status" value="1"/>
</dbReference>
<sequence length="68" mass="7422">MYMRIADDIAARITFGDIPPGSVLPNAATLAREYGVSPATATKAIGMLRKWRMVRADATGMRVLSMHE</sequence>
<evidence type="ECO:0000313" key="5">
    <source>
        <dbReference type="EMBL" id="RSM64110.1"/>
    </source>
</evidence>
<dbReference type="OrthoDB" id="3631954at2"/>
<evidence type="ECO:0000256" key="1">
    <source>
        <dbReference type="ARBA" id="ARBA00023015"/>
    </source>
</evidence>
<accession>A0A428Y998</accession>
<dbReference type="InterPro" id="IPR036388">
    <property type="entry name" value="WH-like_DNA-bd_sf"/>
</dbReference>
<protein>
    <submittedName>
        <fullName evidence="5">GntR family transcriptional regulator</fullName>
    </submittedName>
</protein>
<proteinExistence type="predicted"/>
<name>A0A428Y998_KIBAR</name>
<dbReference type="Proteomes" id="UP000287547">
    <property type="component" value="Unassembled WGS sequence"/>
</dbReference>
<keyword evidence="3" id="KW-0804">Transcription</keyword>
<keyword evidence="1" id="KW-0805">Transcription regulation</keyword>
<dbReference type="GO" id="GO:0003700">
    <property type="term" value="F:DNA-binding transcription factor activity"/>
    <property type="evidence" value="ECO:0007669"/>
    <property type="project" value="InterPro"/>
</dbReference>
<dbReference type="EMBL" id="QHKI01000100">
    <property type="protein sequence ID" value="RSM64110.1"/>
    <property type="molecule type" value="Genomic_DNA"/>
</dbReference>
<dbReference type="InterPro" id="IPR000524">
    <property type="entry name" value="Tscrpt_reg_HTH_GntR"/>
</dbReference>
<dbReference type="SUPFAM" id="SSF46785">
    <property type="entry name" value="Winged helix' DNA-binding domain"/>
    <property type="match status" value="1"/>
</dbReference>